<feature type="non-terminal residue" evidence="1">
    <location>
        <position position="173"/>
    </location>
</feature>
<reference evidence="1 2" key="1">
    <citation type="submission" date="2022-05" db="EMBL/GenBank/DDBJ databases">
        <authorList>
            <consortium name="Genoscope - CEA"/>
            <person name="William W."/>
        </authorList>
    </citation>
    <scope>NUCLEOTIDE SEQUENCE [LARGE SCALE GENOMIC DNA]</scope>
</reference>
<dbReference type="EMBL" id="CALNXK010000069">
    <property type="protein sequence ID" value="CAH3142568.1"/>
    <property type="molecule type" value="Genomic_DNA"/>
</dbReference>
<protein>
    <submittedName>
        <fullName evidence="1">Uncharacterized protein</fullName>
    </submittedName>
</protein>
<evidence type="ECO:0000313" key="2">
    <source>
        <dbReference type="Proteomes" id="UP001159405"/>
    </source>
</evidence>
<comment type="caution">
    <text evidence="1">The sequence shown here is derived from an EMBL/GenBank/DDBJ whole genome shotgun (WGS) entry which is preliminary data.</text>
</comment>
<sequence>MTTVESNLETKLTQLDINVKKTNVVIESQNPEATERHLQTLKAISDTVNHLRLEIEAKKIESKVNSHAIQTWNDDVDSKLQAADSYFDDPGIRGDLVRTDPEWEKWDFVKLSEAIRLWTRRNHIRVNGETRSGIDHANSTSAWARFQPKECVYCEDVSHKPLNCQKITKIEER</sequence>
<evidence type="ECO:0000313" key="1">
    <source>
        <dbReference type="EMBL" id="CAH3142568.1"/>
    </source>
</evidence>
<name>A0ABN8PF75_9CNID</name>
<keyword evidence="2" id="KW-1185">Reference proteome</keyword>
<proteinExistence type="predicted"/>
<organism evidence="1 2">
    <name type="scientific">Porites lobata</name>
    <dbReference type="NCBI Taxonomy" id="104759"/>
    <lineage>
        <taxon>Eukaryota</taxon>
        <taxon>Metazoa</taxon>
        <taxon>Cnidaria</taxon>
        <taxon>Anthozoa</taxon>
        <taxon>Hexacorallia</taxon>
        <taxon>Scleractinia</taxon>
        <taxon>Fungiina</taxon>
        <taxon>Poritidae</taxon>
        <taxon>Porites</taxon>
    </lineage>
</organism>
<dbReference type="Proteomes" id="UP001159405">
    <property type="component" value="Unassembled WGS sequence"/>
</dbReference>
<accession>A0ABN8PF75</accession>
<gene>
    <name evidence="1" type="ORF">PLOB_00042432</name>
</gene>